<evidence type="ECO:0000256" key="5">
    <source>
        <dbReference type="ARBA" id="ARBA00022692"/>
    </source>
</evidence>
<evidence type="ECO:0000256" key="8">
    <source>
        <dbReference type="RuleBase" id="RU363041"/>
    </source>
</evidence>
<keyword evidence="5 8" id="KW-0812">Transmembrane</keyword>
<keyword evidence="3" id="KW-0813">Transport</keyword>
<reference evidence="9" key="1">
    <citation type="submission" date="2023-07" db="EMBL/GenBank/DDBJ databases">
        <title>Sorghum-associated microbial communities from plants grown in Nebraska, USA.</title>
        <authorList>
            <person name="Schachtman D."/>
        </authorList>
    </citation>
    <scope>NUCLEOTIDE SEQUENCE</scope>
    <source>
        <strain evidence="9">DS2360</strain>
    </source>
</reference>
<gene>
    <name evidence="9" type="ORF">J2787_001382</name>
</gene>
<keyword evidence="7 8" id="KW-0472">Membrane</keyword>
<protein>
    <recommendedName>
        <fullName evidence="8">Probable membrane transporter protein</fullName>
    </recommendedName>
</protein>
<dbReference type="RefSeq" id="WP_309945500.1">
    <property type="nucleotide sequence ID" value="NZ_JAVDQY010000001.1"/>
</dbReference>
<organism evidence="9 10">
    <name type="scientific">Chryseobacterium rhizosphaerae</name>
    <dbReference type="NCBI Taxonomy" id="395937"/>
    <lineage>
        <taxon>Bacteria</taxon>
        <taxon>Pseudomonadati</taxon>
        <taxon>Bacteroidota</taxon>
        <taxon>Flavobacteriia</taxon>
        <taxon>Flavobacteriales</taxon>
        <taxon>Weeksellaceae</taxon>
        <taxon>Chryseobacterium group</taxon>
        <taxon>Chryseobacterium</taxon>
    </lineage>
</organism>
<dbReference type="GO" id="GO:0005886">
    <property type="term" value="C:plasma membrane"/>
    <property type="evidence" value="ECO:0007669"/>
    <property type="project" value="UniProtKB-SubCell"/>
</dbReference>
<comment type="caution">
    <text evidence="9">The sequence shown here is derived from an EMBL/GenBank/DDBJ whole genome shotgun (WGS) entry which is preliminary data.</text>
</comment>
<feature type="transmembrane region" description="Helical" evidence="8">
    <location>
        <begin position="178"/>
        <end position="198"/>
    </location>
</feature>
<proteinExistence type="inferred from homology"/>
<dbReference type="InterPro" id="IPR002781">
    <property type="entry name" value="TM_pro_TauE-like"/>
</dbReference>
<dbReference type="Proteomes" id="UP001184861">
    <property type="component" value="Unassembled WGS sequence"/>
</dbReference>
<evidence type="ECO:0000313" key="10">
    <source>
        <dbReference type="Proteomes" id="UP001184861"/>
    </source>
</evidence>
<name>A0AAE3Y8S5_9FLAO</name>
<evidence type="ECO:0000256" key="7">
    <source>
        <dbReference type="ARBA" id="ARBA00023136"/>
    </source>
</evidence>
<keyword evidence="6 8" id="KW-1133">Transmembrane helix</keyword>
<feature type="transmembrane region" description="Helical" evidence="8">
    <location>
        <begin position="204"/>
        <end position="220"/>
    </location>
</feature>
<comment type="subcellular location">
    <subcellularLocation>
        <location evidence="1 8">Cell membrane</location>
        <topology evidence="1 8">Multi-pass membrane protein</topology>
    </subcellularLocation>
</comment>
<dbReference type="PANTHER" id="PTHR30269:SF0">
    <property type="entry name" value="MEMBRANE TRANSPORTER PROTEIN YFCA-RELATED"/>
    <property type="match status" value="1"/>
</dbReference>
<evidence type="ECO:0000256" key="6">
    <source>
        <dbReference type="ARBA" id="ARBA00022989"/>
    </source>
</evidence>
<evidence type="ECO:0000256" key="2">
    <source>
        <dbReference type="ARBA" id="ARBA00009142"/>
    </source>
</evidence>
<feature type="transmembrane region" description="Helical" evidence="8">
    <location>
        <begin position="232"/>
        <end position="251"/>
    </location>
</feature>
<evidence type="ECO:0000256" key="1">
    <source>
        <dbReference type="ARBA" id="ARBA00004651"/>
    </source>
</evidence>
<feature type="transmembrane region" description="Helical" evidence="8">
    <location>
        <begin position="99"/>
        <end position="116"/>
    </location>
</feature>
<evidence type="ECO:0000313" key="9">
    <source>
        <dbReference type="EMBL" id="MDR6526012.1"/>
    </source>
</evidence>
<dbReference type="InterPro" id="IPR052017">
    <property type="entry name" value="TSUP"/>
</dbReference>
<comment type="similarity">
    <text evidence="2 8">Belongs to the 4-toluene sulfonate uptake permease (TSUP) (TC 2.A.102) family.</text>
</comment>
<dbReference type="AlphaFoldDB" id="A0AAE3Y8S5"/>
<dbReference type="Pfam" id="PF01925">
    <property type="entry name" value="TauE"/>
    <property type="match status" value="1"/>
</dbReference>
<feature type="transmembrane region" description="Helical" evidence="8">
    <location>
        <begin position="152"/>
        <end position="171"/>
    </location>
</feature>
<feature type="transmembrane region" description="Helical" evidence="8">
    <location>
        <begin position="73"/>
        <end position="93"/>
    </location>
</feature>
<evidence type="ECO:0000256" key="4">
    <source>
        <dbReference type="ARBA" id="ARBA00022475"/>
    </source>
</evidence>
<evidence type="ECO:0000256" key="3">
    <source>
        <dbReference type="ARBA" id="ARBA00022448"/>
    </source>
</evidence>
<dbReference type="EMBL" id="JAVDQY010000001">
    <property type="protein sequence ID" value="MDR6526012.1"/>
    <property type="molecule type" value="Genomic_DNA"/>
</dbReference>
<accession>A0AAE3Y8S5</accession>
<sequence length="254" mass="27160">MENYILLFLIGLIAGALNAAAGGGSFITFPAFIYAGVPPIQANASSTVALFPGSLASAWKFREYIQPFPNISIKAMLILTLLGGCAGGLLLLYTPSVGFNLIVPWLLLLGSLAFAFGKQMGYWLRKKIHIGSGLVLGAQFILGIYGGYFGGAVGIMMMAVWSLFGLSDIKVINANKTLFTGIANAAAVILFISAGKVYWPETCTMMVATILGGYFGAHFTKKIDPVKLRTGIVIFNFVITTVFFIKTYILTPSI</sequence>
<dbReference type="PANTHER" id="PTHR30269">
    <property type="entry name" value="TRANSMEMBRANE PROTEIN YFCA"/>
    <property type="match status" value="1"/>
</dbReference>
<keyword evidence="4 8" id="KW-1003">Cell membrane</keyword>